<dbReference type="Gene3D" id="3.40.50.720">
    <property type="entry name" value="NAD(P)-binding Rossmann-like Domain"/>
    <property type="match status" value="1"/>
</dbReference>
<reference evidence="2 3" key="1">
    <citation type="submission" date="2019-03" db="EMBL/GenBank/DDBJ databases">
        <title>Genomic Encyclopedia of Type Strains, Phase IV (KMG-IV): sequencing the most valuable type-strain genomes for metagenomic binning, comparative biology and taxonomic classification.</title>
        <authorList>
            <person name="Goeker M."/>
        </authorList>
    </citation>
    <scope>NUCLEOTIDE SEQUENCE [LARGE SCALE GENOMIC DNA]</scope>
    <source>
        <strain evidence="2 3">DSM 18555</strain>
    </source>
</reference>
<evidence type="ECO:0000313" key="2">
    <source>
        <dbReference type="EMBL" id="TDN90020.1"/>
    </source>
</evidence>
<evidence type="ECO:0000259" key="1">
    <source>
        <dbReference type="Pfam" id="PF01370"/>
    </source>
</evidence>
<dbReference type="GO" id="GO:0004029">
    <property type="term" value="F:aldehyde dehydrogenase (NAD+) activity"/>
    <property type="evidence" value="ECO:0007669"/>
    <property type="project" value="TreeGrafter"/>
</dbReference>
<evidence type="ECO:0000313" key="3">
    <source>
        <dbReference type="Proteomes" id="UP000294737"/>
    </source>
</evidence>
<dbReference type="InterPro" id="IPR001509">
    <property type="entry name" value="Epimerase_deHydtase"/>
</dbReference>
<dbReference type="RefSeq" id="WP_112992092.1">
    <property type="nucleotide sequence ID" value="NZ_PTLZ01000002.1"/>
</dbReference>
<comment type="caution">
    <text evidence="2">The sequence shown here is derived from an EMBL/GenBank/DDBJ whole genome shotgun (WGS) entry which is preliminary data.</text>
</comment>
<organism evidence="2 3">
    <name type="scientific">Herminiimonas fonticola</name>
    <dbReference type="NCBI Taxonomy" id="303380"/>
    <lineage>
        <taxon>Bacteria</taxon>
        <taxon>Pseudomonadati</taxon>
        <taxon>Pseudomonadota</taxon>
        <taxon>Betaproteobacteria</taxon>
        <taxon>Burkholderiales</taxon>
        <taxon>Oxalobacteraceae</taxon>
        <taxon>Herminiimonas</taxon>
    </lineage>
</organism>
<dbReference type="EMBL" id="SNWF01000005">
    <property type="protein sequence ID" value="TDN90020.1"/>
    <property type="molecule type" value="Genomic_DNA"/>
</dbReference>
<gene>
    <name evidence="2" type="ORF">EV677_2091</name>
</gene>
<keyword evidence="3" id="KW-1185">Reference proteome</keyword>
<dbReference type="InterPro" id="IPR051783">
    <property type="entry name" value="NAD(P)-dependent_oxidoreduct"/>
</dbReference>
<proteinExistence type="predicted"/>
<dbReference type="InterPro" id="IPR036291">
    <property type="entry name" value="NAD(P)-bd_dom_sf"/>
</dbReference>
<name>A0A4R6G7P1_9BURK</name>
<protein>
    <submittedName>
        <fullName evidence="2">Nucleoside-diphosphate-sugar epimerase</fullName>
    </submittedName>
</protein>
<accession>A0A4R6G7P1</accession>
<feature type="domain" description="NAD-dependent epimerase/dehydratase" evidence="1">
    <location>
        <begin position="3"/>
        <end position="220"/>
    </location>
</feature>
<dbReference type="PANTHER" id="PTHR48079:SF6">
    <property type="entry name" value="NAD(P)-BINDING DOMAIN-CONTAINING PROTEIN-RELATED"/>
    <property type="match status" value="1"/>
</dbReference>
<sequence>MIIAVTGGTGFIGRNLVLHHLALGDEVRVLSRRSPSSVRLPDSVKWYCGDLTSATGLESFVDQVDVLYHCAGEIRDEALMSALHVDGTRELINAATGKIGRWVQLSSVGVYGFPQSGEITEVSPQCPTGIYEITKKQSDDLVVEAGMGGAFDWAILRPSIVFGEQMANQSLFQMIKVIDKKMFFFIGRPGASANYIHVDNVVYALSLCASLPQAAGKFFNLSDYVTLEVFVGMIADALGKNRPCIRLPVIVTKEISRMGTLLSKRFPLTESRINAMTTRVVYPTNSIQSVLGYSHKVSMISGVTRLVRSWQTN</sequence>
<dbReference type="GO" id="GO:0005737">
    <property type="term" value="C:cytoplasm"/>
    <property type="evidence" value="ECO:0007669"/>
    <property type="project" value="TreeGrafter"/>
</dbReference>
<dbReference type="PANTHER" id="PTHR48079">
    <property type="entry name" value="PROTEIN YEEZ"/>
    <property type="match status" value="1"/>
</dbReference>
<dbReference type="OrthoDB" id="9801056at2"/>
<dbReference type="SUPFAM" id="SSF51735">
    <property type="entry name" value="NAD(P)-binding Rossmann-fold domains"/>
    <property type="match status" value="1"/>
</dbReference>
<dbReference type="Proteomes" id="UP000294737">
    <property type="component" value="Unassembled WGS sequence"/>
</dbReference>
<dbReference type="AlphaFoldDB" id="A0A4R6G7P1"/>
<dbReference type="Pfam" id="PF01370">
    <property type="entry name" value="Epimerase"/>
    <property type="match status" value="1"/>
</dbReference>